<dbReference type="Proteomes" id="UP000287470">
    <property type="component" value="Unassembled WGS sequence"/>
</dbReference>
<dbReference type="AlphaFoldDB" id="A0A430FR75"/>
<feature type="transmembrane region" description="Helical" evidence="2">
    <location>
        <begin position="161"/>
        <end position="184"/>
    </location>
</feature>
<feature type="region of interest" description="Disordered" evidence="1">
    <location>
        <begin position="1"/>
        <end position="35"/>
    </location>
</feature>
<feature type="transmembrane region" description="Helical" evidence="2">
    <location>
        <begin position="71"/>
        <end position="95"/>
    </location>
</feature>
<evidence type="ECO:0000256" key="1">
    <source>
        <dbReference type="SAM" id="MobiDB-lite"/>
    </source>
</evidence>
<feature type="transmembrane region" description="Helical" evidence="2">
    <location>
        <begin position="229"/>
        <end position="247"/>
    </location>
</feature>
<keyword evidence="2" id="KW-0472">Membrane</keyword>
<organism evidence="3 4">
    <name type="scientific">Bifidobacterium samirii</name>
    <dbReference type="NCBI Taxonomy" id="2306974"/>
    <lineage>
        <taxon>Bacteria</taxon>
        <taxon>Bacillati</taxon>
        <taxon>Actinomycetota</taxon>
        <taxon>Actinomycetes</taxon>
        <taxon>Bifidobacteriales</taxon>
        <taxon>Bifidobacteriaceae</taxon>
        <taxon>Bifidobacterium</taxon>
    </lineage>
</organism>
<feature type="transmembrane region" description="Helical" evidence="2">
    <location>
        <begin position="204"/>
        <end position="222"/>
    </location>
</feature>
<feature type="transmembrane region" description="Helical" evidence="2">
    <location>
        <begin position="333"/>
        <end position="353"/>
    </location>
</feature>
<protein>
    <recommendedName>
        <fullName evidence="5">Acyltransferase</fullName>
    </recommendedName>
</protein>
<dbReference type="RefSeq" id="WP_125968625.1">
    <property type="nucleotide sequence ID" value="NZ_QXGK01000013.1"/>
</dbReference>
<feature type="transmembrane region" description="Helical" evidence="2">
    <location>
        <begin position="452"/>
        <end position="475"/>
    </location>
</feature>
<keyword evidence="2" id="KW-1133">Transmembrane helix</keyword>
<dbReference type="EMBL" id="QXGK01000013">
    <property type="protein sequence ID" value="RSX55349.1"/>
    <property type="molecule type" value="Genomic_DNA"/>
</dbReference>
<feature type="transmembrane region" description="Helical" evidence="2">
    <location>
        <begin position="414"/>
        <end position="432"/>
    </location>
</feature>
<dbReference type="OrthoDB" id="3240374at2"/>
<feature type="transmembrane region" description="Helical" evidence="2">
    <location>
        <begin position="115"/>
        <end position="141"/>
    </location>
</feature>
<evidence type="ECO:0000313" key="3">
    <source>
        <dbReference type="EMBL" id="RSX55349.1"/>
    </source>
</evidence>
<gene>
    <name evidence="3" type="ORF">D2E24_1364</name>
</gene>
<name>A0A430FR75_9BIFI</name>
<evidence type="ECO:0008006" key="5">
    <source>
        <dbReference type="Google" id="ProtNLM"/>
    </source>
</evidence>
<comment type="caution">
    <text evidence="3">The sequence shown here is derived from an EMBL/GenBank/DDBJ whole genome shotgun (WGS) entry which is preliminary data.</text>
</comment>
<reference evidence="3 4" key="1">
    <citation type="submission" date="2018-09" db="EMBL/GenBank/DDBJ databases">
        <title>Characterization of the phylogenetic diversity of five novel species belonging to the genus Bifidobacterium.</title>
        <authorList>
            <person name="Lugli G.A."/>
            <person name="Duranti S."/>
            <person name="Milani C."/>
        </authorList>
    </citation>
    <scope>NUCLEOTIDE SEQUENCE [LARGE SCALE GENOMIC DNA]</scope>
    <source>
        <strain evidence="3 4">2033B</strain>
    </source>
</reference>
<evidence type="ECO:0000256" key="2">
    <source>
        <dbReference type="SAM" id="Phobius"/>
    </source>
</evidence>
<keyword evidence="4" id="KW-1185">Reference proteome</keyword>
<feature type="transmembrane region" description="Helical" evidence="2">
    <location>
        <begin position="365"/>
        <end position="385"/>
    </location>
</feature>
<keyword evidence="2" id="KW-0812">Transmembrane</keyword>
<feature type="transmembrane region" description="Helical" evidence="2">
    <location>
        <begin position="267"/>
        <end position="287"/>
    </location>
</feature>
<accession>A0A430FR75</accession>
<evidence type="ECO:0000313" key="4">
    <source>
        <dbReference type="Proteomes" id="UP000287470"/>
    </source>
</evidence>
<sequence length="490" mass="51104">METPDGTGQVEERGAATVPDGAAAGRPPMGKAGAPASSVAAEASVTAAAVTASSVPSAAGKRGRNMRVETLRVAAIAGIAVFHVFQTWFAAAAVATPADQLDGAARALAMQPAAMWLLGLIALLGAGGNHVFYMISGFYLIPSAARRSHDAGYWRAQGRAWLRRAALIVASVAVCAAVAGVVNLAVPVPGIGGMHWLGLGLEFVWLYLVFVSCAPILGWLFARIPTRVLWTLACMVLIAVYALNAYIAFVSPEGGRGLGDWRKLMSALTYAVSYAFAGLLGMTLRGASQGGAREVGRVPTSHLPGSFPASPVAASGSPMMPSSYRPVRRPVPWSGLLLALIAAVAAVEAWMAWSGARWLLMAMSFKSTSLASFLGATLALVAAAAEPGVRRSRSAGSDGGLRLRLRFRDTWHHLVRTVAAGTLGFYIAQSLLGGVWHDACDAVMTRLLGDGGGLWAAIAFGCVFAVAFMLAVVAVDRVVRQPLMRALHLM</sequence>
<proteinExistence type="predicted"/>